<dbReference type="Proteomes" id="UP000295741">
    <property type="component" value="Unassembled WGS sequence"/>
</dbReference>
<sequence length="335" mass="38045">MQSIDLFFPSLSQPFKAVITMHQKPDGDAMGSTLGLYHFLKALGHDVTVISPTNWASFLNWMPGVDKVMDFEQQRHAATDLIHQADVIFCLDFNVLHRTKHMEQVLTEATCTKILIDHHQQPQEEAFAYGISDTSKSSTCEMVYDFIMASGHGSLLNIDMAECLYTGLMTDTGSFRFPATTASVHRMVAHLKELGLNHTRVHDFIYDSFLENRLRFIGHALLNRMEVLYEYNTSLMYITKADLHKFDIKTGDTEGLVNYLLTIQGIKLGAIVIDRDEERKWSFRSKGDFDVNTFAREHFEGGGHKNAAGGRSSKGLEATLKDFKEIIKQYHNQLQ</sequence>
<gene>
    <name evidence="3" type="ORF">BC659_3223</name>
</gene>
<feature type="domain" description="DHHA1" evidence="2">
    <location>
        <begin position="245"/>
        <end position="330"/>
    </location>
</feature>
<protein>
    <submittedName>
        <fullName evidence="3">Phosphoesterase RecJ-like protein</fullName>
    </submittedName>
</protein>
<evidence type="ECO:0000313" key="4">
    <source>
        <dbReference type="Proteomes" id="UP000295741"/>
    </source>
</evidence>
<evidence type="ECO:0000259" key="2">
    <source>
        <dbReference type="Pfam" id="PF02272"/>
    </source>
</evidence>
<dbReference type="AlphaFoldDB" id="A0A4R6IN32"/>
<evidence type="ECO:0000313" key="3">
    <source>
        <dbReference type="EMBL" id="TDO23610.1"/>
    </source>
</evidence>
<dbReference type="RefSeq" id="WP_133475784.1">
    <property type="nucleotide sequence ID" value="NZ_SNWP01000015.1"/>
</dbReference>
<reference evidence="3 4" key="1">
    <citation type="submission" date="2019-03" db="EMBL/GenBank/DDBJ databases">
        <title>Genomic Encyclopedia of Archaeal and Bacterial Type Strains, Phase II (KMG-II): from individual species to whole genera.</title>
        <authorList>
            <person name="Goeker M."/>
        </authorList>
    </citation>
    <scope>NUCLEOTIDE SEQUENCE [LARGE SCALE GENOMIC DNA]</scope>
    <source>
        <strain evidence="3 4">DSM 28323</strain>
    </source>
</reference>
<dbReference type="PANTHER" id="PTHR47618:SF1">
    <property type="entry name" value="BIFUNCTIONAL OLIGORIBONUCLEASE AND PAP PHOSPHATASE NRNA"/>
    <property type="match status" value="1"/>
</dbReference>
<dbReference type="InterPro" id="IPR001667">
    <property type="entry name" value="DDH_dom"/>
</dbReference>
<name>A0A4R6IN32_9BACT</name>
<dbReference type="Gene3D" id="3.90.1640.10">
    <property type="entry name" value="inorganic pyrophosphatase (n-terminal core)"/>
    <property type="match status" value="1"/>
</dbReference>
<dbReference type="EMBL" id="SNWP01000015">
    <property type="protein sequence ID" value="TDO23610.1"/>
    <property type="molecule type" value="Genomic_DNA"/>
</dbReference>
<dbReference type="PANTHER" id="PTHR47618">
    <property type="entry name" value="BIFUNCTIONAL OLIGORIBONUCLEASE AND PAP PHOSPHATASE NRNA"/>
    <property type="match status" value="1"/>
</dbReference>
<dbReference type="Pfam" id="PF01368">
    <property type="entry name" value="DHH"/>
    <property type="match status" value="1"/>
</dbReference>
<feature type="domain" description="DDH" evidence="1">
    <location>
        <begin position="17"/>
        <end position="167"/>
    </location>
</feature>
<evidence type="ECO:0000259" key="1">
    <source>
        <dbReference type="Pfam" id="PF01368"/>
    </source>
</evidence>
<keyword evidence="4" id="KW-1185">Reference proteome</keyword>
<dbReference type="InterPro" id="IPR003156">
    <property type="entry name" value="DHHA1_dom"/>
</dbReference>
<dbReference type="GO" id="GO:0003676">
    <property type="term" value="F:nucleic acid binding"/>
    <property type="evidence" value="ECO:0007669"/>
    <property type="project" value="InterPro"/>
</dbReference>
<proteinExistence type="predicted"/>
<dbReference type="SUPFAM" id="SSF64182">
    <property type="entry name" value="DHH phosphoesterases"/>
    <property type="match status" value="1"/>
</dbReference>
<organism evidence="3 4">
    <name type="scientific">Sediminibacterium goheungense</name>
    <dbReference type="NCBI Taxonomy" id="1086393"/>
    <lineage>
        <taxon>Bacteria</taxon>
        <taxon>Pseudomonadati</taxon>
        <taxon>Bacteroidota</taxon>
        <taxon>Chitinophagia</taxon>
        <taxon>Chitinophagales</taxon>
        <taxon>Chitinophagaceae</taxon>
        <taxon>Sediminibacterium</taxon>
    </lineage>
</organism>
<comment type="caution">
    <text evidence="3">The sequence shown here is derived from an EMBL/GenBank/DDBJ whole genome shotgun (WGS) entry which is preliminary data.</text>
</comment>
<dbReference type="OrthoDB" id="9803668at2"/>
<accession>A0A4R6IN32</accession>
<dbReference type="InterPro" id="IPR038763">
    <property type="entry name" value="DHH_sf"/>
</dbReference>
<dbReference type="Pfam" id="PF02272">
    <property type="entry name" value="DHHA1"/>
    <property type="match status" value="1"/>
</dbReference>
<dbReference type="Gene3D" id="3.10.310.30">
    <property type="match status" value="1"/>
</dbReference>
<dbReference type="InterPro" id="IPR051319">
    <property type="entry name" value="Oligoribo/pAp-PDE_c-di-AMP_PDE"/>
</dbReference>